<dbReference type="EC" id="3.2.1.23" evidence="3"/>
<comment type="caution">
    <text evidence="3">The sequence shown here is derived from an EMBL/GenBank/DDBJ whole genome shotgun (WGS) entry which is preliminary data.</text>
</comment>
<comment type="similarity">
    <text evidence="1">Belongs to the glycosyl hydrolase 2 family.</text>
</comment>
<dbReference type="GO" id="GO:0004565">
    <property type="term" value="F:beta-galactosidase activity"/>
    <property type="evidence" value="ECO:0007669"/>
    <property type="project" value="UniProtKB-EC"/>
</dbReference>
<dbReference type="SUPFAM" id="SSF51445">
    <property type="entry name" value="(Trans)glycosidases"/>
    <property type="match status" value="1"/>
</dbReference>
<name>A0A0W8G0S8_9ZZZZ</name>
<dbReference type="PANTHER" id="PTHR10066">
    <property type="entry name" value="BETA-GLUCURONIDASE"/>
    <property type="match status" value="1"/>
</dbReference>
<dbReference type="GO" id="GO:0030246">
    <property type="term" value="F:carbohydrate binding"/>
    <property type="evidence" value="ECO:0007669"/>
    <property type="project" value="TreeGrafter"/>
</dbReference>
<evidence type="ECO:0000259" key="2">
    <source>
        <dbReference type="Pfam" id="PF02836"/>
    </source>
</evidence>
<organism evidence="3">
    <name type="scientific">hydrocarbon metagenome</name>
    <dbReference type="NCBI Taxonomy" id="938273"/>
    <lineage>
        <taxon>unclassified sequences</taxon>
        <taxon>metagenomes</taxon>
        <taxon>ecological metagenomes</taxon>
    </lineage>
</organism>
<dbReference type="GO" id="GO:0004566">
    <property type="term" value="F:beta-glucuronidase activity"/>
    <property type="evidence" value="ECO:0007669"/>
    <property type="project" value="TreeGrafter"/>
</dbReference>
<dbReference type="Gene3D" id="3.20.20.80">
    <property type="entry name" value="Glycosidases"/>
    <property type="match status" value="1"/>
</dbReference>
<reference evidence="3" key="1">
    <citation type="journal article" date="2015" name="Proc. Natl. Acad. Sci. U.S.A.">
        <title>Networks of energetic and metabolic interactions define dynamics in microbial communities.</title>
        <authorList>
            <person name="Embree M."/>
            <person name="Liu J.K."/>
            <person name="Al-Bassam M.M."/>
            <person name="Zengler K."/>
        </authorList>
    </citation>
    <scope>NUCLEOTIDE SEQUENCE</scope>
</reference>
<dbReference type="Pfam" id="PF02836">
    <property type="entry name" value="Glyco_hydro_2_C"/>
    <property type="match status" value="1"/>
</dbReference>
<dbReference type="GO" id="GO:0005975">
    <property type="term" value="P:carbohydrate metabolic process"/>
    <property type="evidence" value="ECO:0007669"/>
    <property type="project" value="InterPro"/>
</dbReference>
<sequence>MVKLADEMGLLVWSEIPVYWAIEYTNDKVYLNAENQMLEMIQRDKNRASIILWSIANETPVIDVRNKFLGKLAAKVREVDPTRLLTAAMRVVYKDNVLNIDDPLGEVTDVLGVNQYIGWYEGKPDKCREIEWKSPYNKPVIVSEFGGGALFGLRGEKEVQWTEDYQAWMYEEQISMLNKVPFVIGMSPWILTDFYSPRRPLYGIQDWFNRKGLISSNGEKKLAFEVLQEYYNRKTEK</sequence>
<evidence type="ECO:0000313" key="3">
    <source>
        <dbReference type="EMBL" id="KUG26767.1"/>
    </source>
</evidence>
<keyword evidence="3" id="KW-0378">Hydrolase</keyword>
<dbReference type="AlphaFoldDB" id="A0A0W8G0S8"/>
<dbReference type="InterPro" id="IPR023232">
    <property type="entry name" value="Glyco_hydro_2_AS"/>
</dbReference>
<feature type="domain" description="Glycoside hydrolase family 2 catalytic" evidence="2">
    <location>
        <begin position="21"/>
        <end position="232"/>
    </location>
</feature>
<dbReference type="PROSITE" id="PS00608">
    <property type="entry name" value="GLYCOSYL_HYDROL_F2_2"/>
    <property type="match status" value="1"/>
</dbReference>
<gene>
    <name evidence="3" type="ORF">ASZ90_003388</name>
</gene>
<dbReference type="GO" id="GO:0019391">
    <property type="term" value="P:glucuronoside catabolic process"/>
    <property type="evidence" value="ECO:0007669"/>
    <property type="project" value="TreeGrafter"/>
</dbReference>
<dbReference type="PANTHER" id="PTHR10066:SF67">
    <property type="entry name" value="BETA-GLUCURONIDASE"/>
    <property type="match status" value="1"/>
</dbReference>
<protein>
    <submittedName>
        <fullName evidence="3">Beta-galactosidase</fullName>
        <ecNumber evidence="3">3.2.1.23</ecNumber>
    </submittedName>
</protein>
<evidence type="ECO:0000256" key="1">
    <source>
        <dbReference type="ARBA" id="ARBA00007401"/>
    </source>
</evidence>
<accession>A0A0W8G0S8</accession>
<dbReference type="InterPro" id="IPR006103">
    <property type="entry name" value="Glyco_hydro_2_cat"/>
</dbReference>
<dbReference type="EMBL" id="LNQE01000409">
    <property type="protein sequence ID" value="KUG26767.1"/>
    <property type="molecule type" value="Genomic_DNA"/>
</dbReference>
<keyword evidence="3" id="KW-0326">Glycosidase</keyword>
<proteinExistence type="inferred from homology"/>
<dbReference type="InterPro" id="IPR017853">
    <property type="entry name" value="GH"/>
</dbReference>